<dbReference type="Gene3D" id="2.60.40.420">
    <property type="entry name" value="Cupredoxins - blue copper proteins"/>
    <property type="match status" value="1"/>
</dbReference>
<organism evidence="3 4">
    <name type="scientific">Paenibacillus glucanolyticus</name>
    <dbReference type="NCBI Taxonomy" id="59843"/>
    <lineage>
        <taxon>Bacteria</taxon>
        <taxon>Bacillati</taxon>
        <taxon>Bacillota</taxon>
        <taxon>Bacilli</taxon>
        <taxon>Bacillales</taxon>
        <taxon>Paenibacillaceae</taxon>
        <taxon>Paenibacillus</taxon>
    </lineage>
</organism>
<dbReference type="OrthoDB" id="279535at2"/>
<dbReference type="RefSeq" id="WP_006212228.1">
    <property type="nucleotide sequence ID" value="NZ_CP147845.1"/>
</dbReference>
<gene>
    <name evidence="3" type="ORF">AWU65_30990</name>
</gene>
<dbReference type="AlphaFoldDB" id="A0A163FN07"/>
<dbReference type="GO" id="GO:0005507">
    <property type="term" value="F:copper ion binding"/>
    <property type="evidence" value="ECO:0007669"/>
    <property type="project" value="InterPro"/>
</dbReference>
<reference evidence="3" key="1">
    <citation type="journal article" date="2016" name="Genome Announc.">
        <title>Draft genomes of two strains of Paenibacillus glucanolyticus with capability to degrade lignocellulose.</title>
        <authorList>
            <person name="Mathews S.L."/>
            <person name="Pawlak J."/>
            <person name="Grunden A.M."/>
        </authorList>
    </citation>
    <scope>NUCLEOTIDE SEQUENCE [LARGE SCALE GENOMIC DNA]</scope>
    <source>
        <strain evidence="3">SLM1</strain>
    </source>
</reference>
<dbReference type="InterPro" id="IPR002429">
    <property type="entry name" value="CcO_II-like_C"/>
</dbReference>
<evidence type="ECO:0000256" key="1">
    <source>
        <dbReference type="SAM" id="SignalP"/>
    </source>
</evidence>
<keyword evidence="1" id="KW-0732">Signal</keyword>
<evidence type="ECO:0000313" key="4">
    <source>
        <dbReference type="Proteomes" id="UP000076796"/>
    </source>
</evidence>
<dbReference type="EMBL" id="LWMH01000002">
    <property type="protein sequence ID" value="KZS44483.1"/>
    <property type="molecule type" value="Genomic_DNA"/>
</dbReference>
<accession>A0A163FN07</accession>
<dbReference type="InterPro" id="IPR008972">
    <property type="entry name" value="Cupredoxin"/>
</dbReference>
<sequence length="128" mass="13728">MKKGIALLVSCMLLFVLAACGQDQEATQGNSGISDTGVAPEAELVIKGSNFQFDQEEYHLKKGVPVKISYENEDGNHGVMIPALGLQLDRNNNSKVVTPDKAGEFEVSCSIMCGAGHSKMISKIIIEE</sequence>
<evidence type="ECO:0000259" key="2">
    <source>
        <dbReference type="PROSITE" id="PS50857"/>
    </source>
</evidence>
<dbReference type="PROSITE" id="PS50857">
    <property type="entry name" value="COX2_CUA"/>
    <property type="match status" value="1"/>
</dbReference>
<dbReference type="GO" id="GO:0016020">
    <property type="term" value="C:membrane"/>
    <property type="evidence" value="ECO:0007669"/>
    <property type="project" value="InterPro"/>
</dbReference>
<evidence type="ECO:0000313" key="3">
    <source>
        <dbReference type="EMBL" id="KZS44483.1"/>
    </source>
</evidence>
<keyword evidence="4" id="KW-1185">Reference proteome</keyword>
<feature type="chain" id="PRO_5039432320" evidence="1">
    <location>
        <begin position="22"/>
        <end position="128"/>
    </location>
</feature>
<proteinExistence type="predicted"/>
<protein>
    <submittedName>
        <fullName evidence="3">Cytochrome C oxidase subunit II</fullName>
    </submittedName>
</protein>
<name>A0A163FN07_9BACL</name>
<feature type="domain" description="Cytochrome oxidase subunit II copper A binding" evidence="2">
    <location>
        <begin position="41"/>
        <end position="128"/>
    </location>
</feature>
<dbReference type="STRING" id="59843.A3958_03255"/>
<dbReference type="Proteomes" id="UP000076796">
    <property type="component" value="Unassembled WGS sequence"/>
</dbReference>
<feature type="signal peptide" evidence="1">
    <location>
        <begin position="1"/>
        <end position="21"/>
    </location>
</feature>
<dbReference type="GeneID" id="97553831"/>
<dbReference type="PROSITE" id="PS51257">
    <property type="entry name" value="PROKAR_LIPOPROTEIN"/>
    <property type="match status" value="1"/>
</dbReference>
<comment type="caution">
    <text evidence="3">The sequence shown here is derived from an EMBL/GenBank/DDBJ whole genome shotgun (WGS) entry which is preliminary data.</text>
</comment>
<dbReference type="SUPFAM" id="SSF49503">
    <property type="entry name" value="Cupredoxins"/>
    <property type="match status" value="1"/>
</dbReference>
<dbReference type="GO" id="GO:0004129">
    <property type="term" value="F:cytochrome-c oxidase activity"/>
    <property type="evidence" value="ECO:0007669"/>
    <property type="project" value="InterPro"/>
</dbReference>